<name>A0A150X534_9BACT</name>
<dbReference type="RefSeq" id="WP_068222687.1">
    <property type="nucleotide sequence ID" value="NZ_CP139724.1"/>
</dbReference>
<reference evidence="1 2" key="1">
    <citation type="submission" date="2016-01" db="EMBL/GenBank/DDBJ databases">
        <title>Genome sequencing of Roseivirga spongicola UST030701-084.</title>
        <authorList>
            <person name="Selvaratnam C."/>
            <person name="Thevarajoo S."/>
            <person name="Goh K.M."/>
            <person name="Ee R."/>
            <person name="Chan K.-G."/>
            <person name="Chong C.S."/>
        </authorList>
    </citation>
    <scope>NUCLEOTIDE SEQUENCE [LARGE SCALE GENOMIC DNA]</scope>
    <source>
        <strain evidence="1 2">UST030701-084</strain>
    </source>
</reference>
<comment type="caution">
    <text evidence="1">The sequence shown here is derived from an EMBL/GenBank/DDBJ whole genome shotgun (WGS) entry which is preliminary data.</text>
</comment>
<accession>A0A150X534</accession>
<evidence type="ECO:0000313" key="1">
    <source>
        <dbReference type="EMBL" id="KYG73803.1"/>
    </source>
</evidence>
<evidence type="ECO:0008006" key="3">
    <source>
        <dbReference type="Google" id="ProtNLM"/>
    </source>
</evidence>
<dbReference type="STRING" id="333140.AWW68_14110"/>
<dbReference type="PROSITE" id="PS51257">
    <property type="entry name" value="PROKAR_LIPOPROTEIN"/>
    <property type="match status" value="1"/>
</dbReference>
<sequence length="121" mass="13740">MRNILILIITFLLFSGCTKKVELGNFDSEKWKSDPNGCQGIRSEMIDDLLEVKPNLLGLYQKSIIKALGQPESEELYERSQTYYFYAIDPSADCANSKDDDPRILSIRFTALGIANEVDIR</sequence>
<dbReference type="Proteomes" id="UP000075606">
    <property type="component" value="Unassembled WGS sequence"/>
</dbReference>
<evidence type="ECO:0000313" key="2">
    <source>
        <dbReference type="Proteomes" id="UP000075606"/>
    </source>
</evidence>
<gene>
    <name evidence="1" type="ORF">AWW68_14110</name>
</gene>
<keyword evidence="2" id="KW-1185">Reference proteome</keyword>
<proteinExistence type="predicted"/>
<protein>
    <recommendedName>
        <fullName evidence="3">Lipoprotein SmpA/OmlA domain-containing protein</fullName>
    </recommendedName>
</protein>
<dbReference type="EMBL" id="LRPC01000028">
    <property type="protein sequence ID" value="KYG73803.1"/>
    <property type="molecule type" value="Genomic_DNA"/>
</dbReference>
<dbReference type="OrthoDB" id="981332at2"/>
<organism evidence="1 2">
    <name type="scientific">Roseivirga spongicola</name>
    <dbReference type="NCBI Taxonomy" id="333140"/>
    <lineage>
        <taxon>Bacteria</taxon>
        <taxon>Pseudomonadati</taxon>
        <taxon>Bacteroidota</taxon>
        <taxon>Cytophagia</taxon>
        <taxon>Cytophagales</taxon>
        <taxon>Roseivirgaceae</taxon>
        <taxon>Roseivirga</taxon>
    </lineage>
</organism>
<dbReference type="AlphaFoldDB" id="A0A150X534"/>